<name>A0A8G0LHH2_9HYPO</name>
<accession>A0A8G0LHH2</accession>
<proteinExistence type="predicted"/>
<protein>
    <submittedName>
        <fullName evidence="1">Uncharacterized protein</fullName>
    </submittedName>
</protein>
<organism evidence="1 2">
    <name type="scientific">Trichoderma simmonsii</name>
    <dbReference type="NCBI Taxonomy" id="1491479"/>
    <lineage>
        <taxon>Eukaryota</taxon>
        <taxon>Fungi</taxon>
        <taxon>Dikarya</taxon>
        <taxon>Ascomycota</taxon>
        <taxon>Pezizomycotina</taxon>
        <taxon>Sordariomycetes</taxon>
        <taxon>Hypocreomycetidae</taxon>
        <taxon>Hypocreales</taxon>
        <taxon>Hypocreaceae</taxon>
        <taxon>Trichoderma</taxon>
    </lineage>
</organism>
<dbReference type="EMBL" id="CP075867">
    <property type="protein sequence ID" value="QYT00885.1"/>
    <property type="molecule type" value="Genomic_DNA"/>
</dbReference>
<keyword evidence="2" id="KW-1185">Reference proteome</keyword>
<dbReference type="Proteomes" id="UP000826661">
    <property type="component" value="Chromosome IV"/>
</dbReference>
<sequence length="186" mass="20451">MEMGFLSALNGPLLAELEKSSRSNMLHVIWDATGALTTVAASYHQIKPSSVRAVASCRNSSGRGGVRLFQQAYLPRAQLIGLMVRLPASVTEKQLPTVLYSPASCNSKEDRHKSVERSKVRCWRWILGPGTKASTLSAAIKEVEAVRGPALSCTRTLVAPLVKRRVVNCLRQASYGRVRHLLIYSY</sequence>
<dbReference type="AlphaFoldDB" id="A0A8G0LHH2"/>
<reference evidence="1 2" key="1">
    <citation type="journal article" date="2021" name="BMC Genomics">
        <title>Telomere-to-telomere genome assembly of asparaginase-producing Trichoderma simmonsii.</title>
        <authorList>
            <person name="Chung D."/>
            <person name="Kwon Y.M."/>
            <person name="Yang Y."/>
        </authorList>
    </citation>
    <scope>NUCLEOTIDE SEQUENCE [LARGE SCALE GENOMIC DNA]</scope>
    <source>
        <strain evidence="1 2">GH-Sj1</strain>
    </source>
</reference>
<gene>
    <name evidence="1" type="ORF">H0G86_007948</name>
</gene>
<evidence type="ECO:0000313" key="2">
    <source>
        <dbReference type="Proteomes" id="UP000826661"/>
    </source>
</evidence>
<evidence type="ECO:0000313" key="1">
    <source>
        <dbReference type="EMBL" id="QYT00885.1"/>
    </source>
</evidence>